<accession>A0A6A5Q5R2</accession>
<protein>
    <submittedName>
        <fullName evidence="1">Uncharacterized protein</fullName>
    </submittedName>
</protein>
<evidence type="ECO:0000313" key="2">
    <source>
        <dbReference type="Proteomes" id="UP000800096"/>
    </source>
</evidence>
<dbReference type="AlphaFoldDB" id="A0A6A5Q5R2"/>
<dbReference type="Proteomes" id="UP000800096">
    <property type="component" value="Unassembled WGS sequence"/>
</dbReference>
<reference evidence="1" key="1">
    <citation type="journal article" date="2020" name="Stud. Mycol.">
        <title>101 Dothideomycetes genomes: a test case for predicting lifestyles and emergence of pathogens.</title>
        <authorList>
            <person name="Haridas S."/>
            <person name="Albert R."/>
            <person name="Binder M."/>
            <person name="Bloem J."/>
            <person name="Labutti K."/>
            <person name="Salamov A."/>
            <person name="Andreopoulos B."/>
            <person name="Baker S."/>
            <person name="Barry K."/>
            <person name="Bills G."/>
            <person name="Bluhm B."/>
            <person name="Cannon C."/>
            <person name="Castanera R."/>
            <person name="Culley D."/>
            <person name="Daum C."/>
            <person name="Ezra D."/>
            <person name="Gonzalez J."/>
            <person name="Henrissat B."/>
            <person name="Kuo A."/>
            <person name="Liang C."/>
            <person name="Lipzen A."/>
            <person name="Lutzoni F."/>
            <person name="Magnuson J."/>
            <person name="Mondo S."/>
            <person name="Nolan M."/>
            <person name="Ohm R."/>
            <person name="Pangilinan J."/>
            <person name="Park H.-J."/>
            <person name="Ramirez L."/>
            <person name="Alfaro M."/>
            <person name="Sun H."/>
            <person name="Tritt A."/>
            <person name="Yoshinaga Y."/>
            <person name="Zwiers L.-H."/>
            <person name="Turgeon B."/>
            <person name="Goodwin S."/>
            <person name="Spatafora J."/>
            <person name="Crous P."/>
            <person name="Grigoriev I."/>
        </authorList>
    </citation>
    <scope>NUCLEOTIDE SEQUENCE</scope>
    <source>
        <strain evidence="1">HMLAC05119</strain>
    </source>
</reference>
<sequence length="252" mass="28882">MSDQHYNSLDIPLLKPSEKVKLLVGTLTSRAYILPRNTLCFYSPWLRTFIKSSPLPHDGTIVLRYFEPAEFDVFVAWMNYETDSLASYHQRGAELIQYIQVQDTEGVHLAWKVWSLANRMGGACVSLRDECMKFLYKEYMETAPRGRFLYITPGVAMYVFSQDDVDDLRHFVLNCLARDGMLKGHAVGPLIAWESVLLKLPWLARFMANGCKSAREKGYVEVKSLDWYLSKLGKITPNGVKQKVPWSDKLVA</sequence>
<keyword evidence="2" id="KW-1185">Reference proteome</keyword>
<organism evidence="1 2">
    <name type="scientific">Ampelomyces quisqualis</name>
    <name type="common">Powdery mildew agent</name>
    <dbReference type="NCBI Taxonomy" id="50730"/>
    <lineage>
        <taxon>Eukaryota</taxon>
        <taxon>Fungi</taxon>
        <taxon>Dikarya</taxon>
        <taxon>Ascomycota</taxon>
        <taxon>Pezizomycotina</taxon>
        <taxon>Dothideomycetes</taxon>
        <taxon>Pleosporomycetidae</taxon>
        <taxon>Pleosporales</taxon>
        <taxon>Pleosporineae</taxon>
        <taxon>Phaeosphaeriaceae</taxon>
        <taxon>Ampelomyces</taxon>
    </lineage>
</organism>
<dbReference type="EMBL" id="ML979144">
    <property type="protein sequence ID" value="KAF1911271.1"/>
    <property type="molecule type" value="Genomic_DNA"/>
</dbReference>
<proteinExistence type="predicted"/>
<dbReference type="OrthoDB" id="3794213at2759"/>
<evidence type="ECO:0000313" key="1">
    <source>
        <dbReference type="EMBL" id="KAF1911271.1"/>
    </source>
</evidence>
<gene>
    <name evidence="1" type="ORF">BDU57DRAFT_97796</name>
</gene>
<name>A0A6A5Q5R2_AMPQU</name>